<evidence type="ECO:0000313" key="1">
    <source>
        <dbReference type="EMBL" id="JAE12560.1"/>
    </source>
</evidence>
<name>A0A0A9FHQ7_ARUDO</name>
<dbReference type="EMBL" id="GBRH01185336">
    <property type="protein sequence ID" value="JAE12560.1"/>
    <property type="molecule type" value="Transcribed_RNA"/>
</dbReference>
<sequence length="46" mass="5393">MQPVVEAQFLLHLFVLKHRIRHRGNDSQSFFSSGCYSCSIQRLEQV</sequence>
<proteinExistence type="predicted"/>
<protein>
    <submittedName>
        <fullName evidence="1">Uncharacterized protein</fullName>
    </submittedName>
</protein>
<dbReference type="AlphaFoldDB" id="A0A0A9FHQ7"/>
<reference evidence="1" key="2">
    <citation type="journal article" date="2015" name="Data Brief">
        <title>Shoot transcriptome of the giant reed, Arundo donax.</title>
        <authorList>
            <person name="Barrero R.A."/>
            <person name="Guerrero F.D."/>
            <person name="Moolhuijzen P."/>
            <person name="Goolsby J.A."/>
            <person name="Tidwell J."/>
            <person name="Bellgard S.E."/>
            <person name="Bellgard M.I."/>
        </authorList>
    </citation>
    <scope>NUCLEOTIDE SEQUENCE</scope>
    <source>
        <tissue evidence="1">Shoot tissue taken approximately 20 cm above the soil surface</tissue>
    </source>
</reference>
<reference evidence="1" key="1">
    <citation type="submission" date="2014-09" db="EMBL/GenBank/DDBJ databases">
        <authorList>
            <person name="Magalhaes I.L.F."/>
            <person name="Oliveira U."/>
            <person name="Santos F.R."/>
            <person name="Vidigal T.H.D.A."/>
            <person name="Brescovit A.D."/>
            <person name="Santos A.J."/>
        </authorList>
    </citation>
    <scope>NUCLEOTIDE SEQUENCE</scope>
    <source>
        <tissue evidence="1">Shoot tissue taken approximately 20 cm above the soil surface</tissue>
    </source>
</reference>
<accession>A0A0A9FHQ7</accession>
<organism evidence="1">
    <name type="scientific">Arundo donax</name>
    <name type="common">Giant reed</name>
    <name type="synonym">Donax arundinaceus</name>
    <dbReference type="NCBI Taxonomy" id="35708"/>
    <lineage>
        <taxon>Eukaryota</taxon>
        <taxon>Viridiplantae</taxon>
        <taxon>Streptophyta</taxon>
        <taxon>Embryophyta</taxon>
        <taxon>Tracheophyta</taxon>
        <taxon>Spermatophyta</taxon>
        <taxon>Magnoliopsida</taxon>
        <taxon>Liliopsida</taxon>
        <taxon>Poales</taxon>
        <taxon>Poaceae</taxon>
        <taxon>PACMAD clade</taxon>
        <taxon>Arundinoideae</taxon>
        <taxon>Arundineae</taxon>
        <taxon>Arundo</taxon>
    </lineage>
</organism>